<sequence>MNSLWNDQDALRFQGPLGQRVYTSRLLGRDPSLVLHGGGNTSVKLLEPNLFGESEEVLYVKGRGADLSTIDAAGFSPCRLRRLLRLVSLSELSDEQMESELKLSLTRASAPAPSVETLLHALLPQKFVDHTHADALIAVMNSRNGFERLQEIYGTQVVIIPYAMPGFKLVRLCREILSKEATRETIGVVLMHHGLFTFGESAKISYERMIDLVSQAERYLETHGAGRIEWLTQPMKPQPRAEIAALRRKVSDAAGAPMVMTVRSDSQALGFARRTDVLELSQRGGVTPDHVIRTKRVPMVGRDVAAYAAAYQDYARAYAAGRALAVVDPAPRVILDPELGMVVLGRSAEDAGIAEDIYRHTIDIIMSAEKLGGWKALPARDFFDVEFWDLERAKLTKPDPECDFLGEVALVTGAASGIGKACVDALLARGAAVIGLDVAPAVKQLYDRKSYLGIECNLTDEERIGAALDQAVRTFGSIDMLVLNAGIFPKSSPIAALATDVWRRTMSINLDANLVLMRECHPLLKLAPRGGRVVIIGSKNVAAPGPGAAAYSASKSAMQQLARVAALEWGGDGIRVNCVHPNAVFDTAIWTPEVLAARAASYKLSVQEYKTNNVLKVEVTSKDVAELAAELCGPRFSRTTGAQIPVDGGNERVI</sequence>
<feature type="domain" description="Class II aldolase/adducin N-terminal" evidence="3">
    <location>
        <begin position="19"/>
        <end position="220"/>
    </location>
</feature>
<keyword evidence="5" id="KW-1185">Reference proteome</keyword>
<dbReference type="SMART" id="SM01007">
    <property type="entry name" value="Aldolase_II"/>
    <property type="match status" value="1"/>
</dbReference>
<dbReference type="PROSITE" id="PS00061">
    <property type="entry name" value="ADH_SHORT"/>
    <property type="match status" value="1"/>
</dbReference>
<reference evidence="5" key="1">
    <citation type="submission" date="2020-01" db="EMBL/GenBank/DDBJ databases">
        <title>'Steroidobacter agaridevorans' sp. nov., agar-degrading bacteria isolated from rhizosphere soils.</title>
        <authorList>
            <person name="Ikenaga M."/>
            <person name="Kataoka M."/>
            <person name="Murouchi A."/>
            <person name="Katsuragi S."/>
            <person name="Sakai M."/>
        </authorList>
    </citation>
    <scope>NUCLEOTIDE SEQUENCE [LARGE SCALE GENOMIC DNA]</scope>
    <source>
        <strain evidence="5">YU21-B</strain>
    </source>
</reference>
<dbReference type="NCBIfam" id="NF006196">
    <property type="entry name" value="PRK08324.2-4"/>
    <property type="match status" value="1"/>
</dbReference>
<proteinExistence type="inferred from homology"/>
<dbReference type="PANTHER" id="PTHR24321:SF14">
    <property type="entry name" value="SHORT-CHAIN TYPE DEHYDROGENASE_REDUCTASE BLR2146-RELATED"/>
    <property type="match status" value="1"/>
</dbReference>
<evidence type="ECO:0000256" key="2">
    <source>
        <dbReference type="ARBA" id="ARBA00023002"/>
    </source>
</evidence>
<dbReference type="RefSeq" id="WP_161812921.1">
    <property type="nucleotide sequence ID" value="NZ_BLJN01000003.1"/>
</dbReference>
<dbReference type="PRINTS" id="PR00080">
    <property type="entry name" value="SDRFAMILY"/>
</dbReference>
<organism evidence="4 5">
    <name type="scientific">Steroidobacter agaridevorans</name>
    <dbReference type="NCBI Taxonomy" id="2695856"/>
    <lineage>
        <taxon>Bacteria</taxon>
        <taxon>Pseudomonadati</taxon>
        <taxon>Pseudomonadota</taxon>
        <taxon>Gammaproteobacteria</taxon>
        <taxon>Steroidobacterales</taxon>
        <taxon>Steroidobacteraceae</taxon>
        <taxon>Steroidobacter</taxon>
    </lineage>
</organism>
<dbReference type="InterPro" id="IPR020904">
    <property type="entry name" value="Sc_DH/Rdtase_CS"/>
</dbReference>
<dbReference type="InterPro" id="IPR002347">
    <property type="entry name" value="SDR_fam"/>
</dbReference>
<dbReference type="SUPFAM" id="SSF53639">
    <property type="entry name" value="AraD/HMP-PK domain-like"/>
    <property type="match status" value="1"/>
</dbReference>
<dbReference type="AlphaFoldDB" id="A0A829YDB0"/>
<gene>
    <name evidence="4" type="ORF">GCM10011487_32450</name>
</gene>
<dbReference type="PANTHER" id="PTHR24321">
    <property type="entry name" value="DEHYDROGENASES, SHORT CHAIN"/>
    <property type="match status" value="1"/>
</dbReference>
<dbReference type="InterPro" id="IPR001303">
    <property type="entry name" value="Aldolase_II/adducin_N"/>
</dbReference>
<dbReference type="InterPro" id="IPR036409">
    <property type="entry name" value="Aldolase_II/adducin_N_sf"/>
</dbReference>
<evidence type="ECO:0000256" key="1">
    <source>
        <dbReference type="ARBA" id="ARBA00006484"/>
    </source>
</evidence>
<evidence type="ECO:0000259" key="3">
    <source>
        <dbReference type="SMART" id="SM01007"/>
    </source>
</evidence>
<dbReference type="FunFam" id="3.40.50.720:FF:000084">
    <property type="entry name" value="Short-chain dehydrogenase reductase"/>
    <property type="match status" value="1"/>
</dbReference>
<dbReference type="Pfam" id="PF00596">
    <property type="entry name" value="Aldolase_II"/>
    <property type="match status" value="1"/>
</dbReference>
<evidence type="ECO:0000313" key="4">
    <source>
        <dbReference type="EMBL" id="GFE81245.1"/>
    </source>
</evidence>
<comment type="similarity">
    <text evidence="1">Belongs to the short-chain dehydrogenases/reductases (SDR) family.</text>
</comment>
<dbReference type="InterPro" id="IPR036291">
    <property type="entry name" value="NAD(P)-bd_dom_sf"/>
</dbReference>
<comment type="caution">
    <text evidence="4">The sequence shown here is derived from an EMBL/GenBank/DDBJ whole genome shotgun (WGS) entry which is preliminary data.</text>
</comment>
<dbReference type="EMBL" id="BLJN01000003">
    <property type="protein sequence ID" value="GFE81245.1"/>
    <property type="molecule type" value="Genomic_DNA"/>
</dbReference>
<dbReference type="SUPFAM" id="SSF51735">
    <property type="entry name" value="NAD(P)-binding Rossmann-fold domains"/>
    <property type="match status" value="1"/>
</dbReference>
<protein>
    <submittedName>
        <fullName evidence="4">Short-chain dehydrogenase</fullName>
    </submittedName>
</protein>
<dbReference type="Proteomes" id="UP000445000">
    <property type="component" value="Unassembled WGS sequence"/>
</dbReference>
<dbReference type="Gene3D" id="3.40.50.720">
    <property type="entry name" value="NAD(P)-binding Rossmann-like Domain"/>
    <property type="match status" value="1"/>
</dbReference>
<dbReference type="GO" id="GO:0005996">
    <property type="term" value="P:monosaccharide metabolic process"/>
    <property type="evidence" value="ECO:0007669"/>
    <property type="project" value="UniProtKB-ARBA"/>
</dbReference>
<accession>A0A829YDB0</accession>
<name>A0A829YDB0_9GAMM</name>
<dbReference type="PRINTS" id="PR00081">
    <property type="entry name" value="GDHRDH"/>
</dbReference>
<keyword evidence="2" id="KW-0560">Oxidoreductase</keyword>
<dbReference type="Gene3D" id="3.40.225.10">
    <property type="entry name" value="Class II aldolase/adducin N-terminal domain"/>
    <property type="match status" value="1"/>
</dbReference>
<evidence type="ECO:0000313" key="5">
    <source>
        <dbReference type="Proteomes" id="UP000445000"/>
    </source>
</evidence>
<dbReference type="Pfam" id="PF13561">
    <property type="entry name" value="adh_short_C2"/>
    <property type="match status" value="1"/>
</dbReference>
<dbReference type="GO" id="GO:0016491">
    <property type="term" value="F:oxidoreductase activity"/>
    <property type="evidence" value="ECO:0007669"/>
    <property type="project" value="UniProtKB-KW"/>
</dbReference>